<dbReference type="AlphaFoldDB" id="A0A368XNH9"/>
<dbReference type="Proteomes" id="UP000252884">
    <property type="component" value="Unassembled WGS sequence"/>
</dbReference>
<feature type="compositionally biased region" description="Basic and acidic residues" evidence="1">
    <location>
        <begin position="139"/>
        <end position="163"/>
    </location>
</feature>
<name>A0A368XNH9_9BURK</name>
<comment type="caution">
    <text evidence="2">The sequence shown here is derived from an EMBL/GenBank/DDBJ whole genome shotgun (WGS) entry which is preliminary data.</text>
</comment>
<organism evidence="2 3">
    <name type="scientific">Pseudorhodoferax soli</name>
    <dbReference type="NCBI Taxonomy" id="545864"/>
    <lineage>
        <taxon>Bacteria</taxon>
        <taxon>Pseudomonadati</taxon>
        <taxon>Pseudomonadota</taxon>
        <taxon>Betaproteobacteria</taxon>
        <taxon>Burkholderiales</taxon>
        <taxon>Comamonadaceae</taxon>
    </lineage>
</organism>
<proteinExistence type="predicted"/>
<sequence length="163" mass="18963">MWQDRPAALTKRERLERQEEDTWLEFYPQARKDPSLAAEILTELERDETLRRRHRGLYLCCQRCIRLNDSREARYQRIGHATRRMFNAVFIALPLCAMDLAKKAGHLMAACLPDAADDQGDRRHRQLMEGDAYAQAGRSLRERARKAADRSDAPDPERTLPES</sequence>
<evidence type="ECO:0000313" key="3">
    <source>
        <dbReference type="Proteomes" id="UP000252884"/>
    </source>
</evidence>
<accession>A0A368XNH9</accession>
<dbReference type="RefSeq" id="WP_114469945.1">
    <property type="nucleotide sequence ID" value="NZ_QPJK01000006.1"/>
</dbReference>
<evidence type="ECO:0000256" key="1">
    <source>
        <dbReference type="SAM" id="MobiDB-lite"/>
    </source>
</evidence>
<evidence type="ECO:0000313" key="2">
    <source>
        <dbReference type="EMBL" id="RCW69551.1"/>
    </source>
</evidence>
<keyword evidence="3" id="KW-1185">Reference proteome</keyword>
<gene>
    <name evidence="2" type="ORF">DES41_106425</name>
</gene>
<protein>
    <submittedName>
        <fullName evidence="2">Uncharacterized protein</fullName>
    </submittedName>
</protein>
<feature type="region of interest" description="Disordered" evidence="1">
    <location>
        <begin position="125"/>
        <end position="163"/>
    </location>
</feature>
<dbReference type="OrthoDB" id="8810628at2"/>
<reference evidence="2 3" key="1">
    <citation type="submission" date="2018-07" db="EMBL/GenBank/DDBJ databases">
        <title>Genomic Encyclopedia of Type Strains, Phase IV (KMG-IV): sequencing the most valuable type-strain genomes for metagenomic binning, comparative biology and taxonomic classification.</title>
        <authorList>
            <person name="Goeker M."/>
        </authorList>
    </citation>
    <scope>NUCLEOTIDE SEQUENCE [LARGE SCALE GENOMIC DNA]</scope>
    <source>
        <strain evidence="2 3">DSM 21634</strain>
    </source>
</reference>
<dbReference type="EMBL" id="QPJK01000006">
    <property type="protein sequence ID" value="RCW69551.1"/>
    <property type="molecule type" value="Genomic_DNA"/>
</dbReference>